<sequence>FEGKRMTYHYEDEETFRMAISQINEFMLREGYSKMDEWLKRPYYKREDIIFVRNNYEKDYEKYIDENPNTIINDDLLHICQMVESVYNIEWTVAKKQLLLASEILTGLMLDKIKDTYMVEGKTSNYFFIDREANIKRKVHDTPMGIVLNAYRQKNVNRWILDEIKAYFSKEEIENIGIYNEK</sequence>
<comment type="caution">
    <text evidence="1">The sequence shown here is derived from an EMBL/GenBank/DDBJ whole genome shotgun (WGS) entry which is preliminary data.</text>
</comment>
<evidence type="ECO:0000313" key="1">
    <source>
        <dbReference type="EMBL" id="PHU33873.1"/>
    </source>
</evidence>
<reference evidence="1 2" key="1">
    <citation type="submission" date="2017-10" db="EMBL/GenBank/DDBJ databases">
        <title>Resolving the taxonomy of Roseburia spp., Eubacterium rectale and Agathobacter spp. through phylogenomic analysis.</title>
        <authorList>
            <person name="Sheridan P.O."/>
            <person name="Walker A.W."/>
            <person name="Duncan S.H."/>
            <person name="Scott K.P."/>
            <person name="Toole P.W.O."/>
            <person name="Luis P."/>
            <person name="Flint H.J."/>
        </authorList>
    </citation>
    <scope>NUCLEOTIDE SEQUENCE [LARGE SCALE GENOMIC DNA]</scope>
    <source>
        <strain evidence="1 2">JK626</strain>
    </source>
</reference>
<accession>A0A2G3DSK8</accession>
<dbReference type="Proteomes" id="UP000225889">
    <property type="component" value="Unassembled WGS sequence"/>
</dbReference>
<name>A0A2G3DSK8_9FIRM</name>
<organism evidence="1 2">
    <name type="scientific">Pseudobutyrivibrio ruminis</name>
    <dbReference type="NCBI Taxonomy" id="46206"/>
    <lineage>
        <taxon>Bacteria</taxon>
        <taxon>Bacillati</taxon>
        <taxon>Bacillota</taxon>
        <taxon>Clostridia</taxon>
        <taxon>Lachnospirales</taxon>
        <taxon>Lachnospiraceae</taxon>
        <taxon>Pseudobutyrivibrio</taxon>
    </lineage>
</organism>
<dbReference type="EMBL" id="PDYF01000057">
    <property type="protein sequence ID" value="PHU33873.1"/>
    <property type="molecule type" value="Genomic_DNA"/>
</dbReference>
<proteinExistence type="predicted"/>
<dbReference type="RefSeq" id="WP_207654132.1">
    <property type="nucleotide sequence ID" value="NZ_PDYF01000057.1"/>
</dbReference>
<evidence type="ECO:0000313" key="2">
    <source>
        <dbReference type="Proteomes" id="UP000225889"/>
    </source>
</evidence>
<feature type="non-terminal residue" evidence="1">
    <location>
        <position position="1"/>
    </location>
</feature>
<protein>
    <submittedName>
        <fullName evidence="1">Uncharacterized protein</fullName>
    </submittedName>
</protein>
<reference evidence="1 2" key="2">
    <citation type="submission" date="2017-10" db="EMBL/GenBank/DDBJ databases">
        <authorList>
            <person name="Banno H."/>
            <person name="Chua N.-H."/>
        </authorList>
    </citation>
    <scope>NUCLEOTIDE SEQUENCE [LARGE SCALE GENOMIC DNA]</scope>
    <source>
        <strain evidence="1 2">JK626</strain>
    </source>
</reference>
<gene>
    <name evidence="1" type="ORF">CSX01_13005</name>
</gene>
<dbReference type="AlphaFoldDB" id="A0A2G3DSK8"/>